<protein>
    <submittedName>
        <fullName evidence="1">Uncharacterized protein</fullName>
    </submittedName>
</protein>
<sequence>FSTSLVPTEAGYLSYISGSYRGWLSSCLSVYLSIYLSIYPSIIYLSIAPGGICVYNCRFLGVTISGSHLNVHPQRSG</sequence>
<proteinExistence type="predicted"/>
<reference evidence="1" key="1">
    <citation type="submission" date="2025-08" db="UniProtKB">
        <authorList>
            <consortium name="Ensembl"/>
        </authorList>
    </citation>
    <scope>IDENTIFICATION</scope>
</reference>
<name>A0A8D1P2J7_PIG</name>
<evidence type="ECO:0000313" key="2">
    <source>
        <dbReference type="Proteomes" id="UP000694571"/>
    </source>
</evidence>
<accession>A0A8D1P2J7</accession>
<dbReference type="Ensembl" id="ENSSSCT00050104469.1">
    <property type="protein sequence ID" value="ENSSSCP00050045807.1"/>
    <property type="gene ID" value="ENSSSCG00050076111.1"/>
</dbReference>
<dbReference type="AlphaFoldDB" id="A0A8D1P2J7"/>
<dbReference type="Proteomes" id="UP000694571">
    <property type="component" value="Unplaced"/>
</dbReference>
<organism evidence="1 2">
    <name type="scientific">Sus scrofa</name>
    <name type="common">Pig</name>
    <dbReference type="NCBI Taxonomy" id="9823"/>
    <lineage>
        <taxon>Eukaryota</taxon>
        <taxon>Metazoa</taxon>
        <taxon>Chordata</taxon>
        <taxon>Craniata</taxon>
        <taxon>Vertebrata</taxon>
        <taxon>Euteleostomi</taxon>
        <taxon>Mammalia</taxon>
        <taxon>Eutheria</taxon>
        <taxon>Laurasiatheria</taxon>
        <taxon>Artiodactyla</taxon>
        <taxon>Suina</taxon>
        <taxon>Suidae</taxon>
        <taxon>Sus</taxon>
    </lineage>
</organism>
<evidence type="ECO:0000313" key="1">
    <source>
        <dbReference type="Ensembl" id="ENSSSCP00050045807.1"/>
    </source>
</evidence>